<organism evidence="1 2">
    <name type="scientific">Flemingia macrophylla</name>
    <dbReference type="NCBI Taxonomy" id="520843"/>
    <lineage>
        <taxon>Eukaryota</taxon>
        <taxon>Viridiplantae</taxon>
        <taxon>Streptophyta</taxon>
        <taxon>Embryophyta</taxon>
        <taxon>Tracheophyta</taxon>
        <taxon>Spermatophyta</taxon>
        <taxon>Magnoliopsida</taxon>
        <taxon>eudicotyledons</taxon>
        <taxon>Gunneridae</taxon>
        <taxon>Pentapetalae</taxon>
        <taxon>rosids</taxon>
        <taxon>fabids</taxon>
        <taxon>Fabales</taxon>
        <taxon>Fabaceae</taxon>
        <taxon>Papilionoideae</taxon>
        <taxon>50 kb inversion clade</taxon>
        <taxon>NPAAA clade</taxon>
        <taxon>indigoferoid/millettioid clade</taxon>
        <taxon>Phaseoleae</taxon>
        <taxon>Flemingia</taxon>
    </lineage>
</organism>
<dbReference type="AlphaFoldDB" id="A0ABD1N7G0"/>
<comment type="caution">
    <text evidence="1">The sequence shown here is derived from an EMBL/GenBank/DDBJ whole genome shotgun (WGS) entry which is preliminary data.</text>
</comment>
<gene>
    <name evidence="1" type="ORF">Fmac_005131</name>
</gene>
<evidence type="ECO:0000313" key="1">
    <source>
        <dbReference type="EMBL" id="KAL2343846.1"/>
    </source>
</evidence>
<accession>A0ABD1N7G0</accession>
<dbReference type="Proteomes" id="UP001603857">
    <property type="component" value="Unassembled WGS sequence"/>
</dbReference>
<reference evidence="1 2" key="1">
    <citation type="submission" date="2024-08" db="EMBL/GenBank/DDBJ databases">
        <title>Insights into the chromosomal genome structure of Flemingia macrophylla.</title>
        <authorList>
            <person name="Ding Y."/>
            <person name="Zhao Y."/>
            <person name="Bi W."/>
            <person name="Wu M."/>
            <person name="Zhao G."/>
            <person name="Gong Y."/>
            <person name="Li W."/>
            <person name="Zhang P."/>
        </authorList>
    </citation>
    <scope>NUCLEOTIDE SEQUENCE [LARGE SCALE GENOMIC DNA]</scope>
    <source>
        <strain evidence="1">DYQJB</strain>
        <tissue evidence="1">Leaf</tissue>
    </source>
</reference>
<dbReference type="EMBL" id="JBGMDY010000002">
    <property type="protein sequence ID" value="KAL2343846.1"/>
    <property type="molecule type" value="Genomic_DNA"/>
</dbReference>
<keyword evidence="2" id="KW-1185">Reference proteome</keyword>
<name>A0ABD1N7G0_9FABA</name>
<evidence type="ECO:0000313" key="2">
    <source>
        <dbReference type="Proteomes" id="UP001603857"/>
    </source>
</evidence>
<protein>
    <submittedName>
        <fullName evidence="1">Uncharacterized protein</fullName>
    </submittedName>
</protein>
<sequence>MSPCYTHTSDHMRNELYAKSKIGFVDGTISMLRVDSSNLYRHTGCNATR</sequence>
<proteinExistence type="predicted"/>